<protein>
    <recommendedName>
        <fullName evidence="5">AAA domain-containing protein</fullName>
    </recommendedName>
</protein>
<evidence type="ECO:0000313" key="3">
    <source>
        <dbReference type="EMBL" id="SDN26807.1"/>
    </source>
</evidence>
<accession>A0A1H0A0B1</accession>
<evidence type="ECO:0000313" key="4">
    <source>
        <dbReference type="Proteomes" id="UP000198541"/>
    </source>
</evidence>
<keyword evidence="4" id="KW-1185">Reference proteome</keyword>
<evidence type="ECO:0000259" key="1">
    <source>
        <dbReference type="Pfam" id="PF13173"/>
    </source>
</evidence>
<dbReference type="PANTHER" id="PTHR43566:SF2">
    <property type="entry name" value="DUF4143 DOMAIN-CONTAINING PROTEIN"/>
    <property type="match status" value="1"/>
</dbReference>
<proteinExistence type="predicted"/>
<feature type="domain" description="AAA" evidence="1">
    <location>
        <begin position="21"/>
        <end position="133"/>
    </location>
</feature>
<organism evidence="3 4">
    <name type="scientific">Actinomyces ruminicola</name>
    <dbReference type="NCBI Taxonomy" id="332524"/>
    <lineage>
        <taxon>Bacteria</taxon>
        <taxon>Bacillati</taxon>
        <taxon>Actinomycetota</taxon>
        <taxon>Actinomycetes</taxon>
        <taxon>Actinomycetales</taxon>
        <taxon>Actinomycetaceae</taxon>
        <taxon>Actinomyces</taxon>
    </lineage>
</organism>
<reference evidence="4" key="1">
    <citation type="submission" date="2016-10" db="EMBL/GenBank/DDBJ databases">
        <authorList>
            <person name="Varghese N."/>
            <person name="Submissions S."/>
        </authorList>
    </citation>
    <scope>NUCLEOTIDE SEQUENCE [LARGE SCALE GENOMIC DNA]</scope>
    <source>
        <strain evidence="4">DSM 27982</strain>
    </source>
</reference>
<sequence length="419" mass="45165">MRYLPRVADDLLAVALATSGAVQVRGPKWCGKTATSLQQAGSVIYMQDPDRSQSYIALADAKPSALLEGATPRLIDEWQMAPQLWDAVRFAVDRRGEPGQFILTGSAAPTAQGAHSGVGRIATLVMRTMALFESEESTGQVSLRALFDGEAEVAGVSALDVEDIARILCRGGWPAAVTAGATASPGRLARNYVEGLIDSDVARMDGVSRNSTRMRALMRAYARHVSTRAAQATIAADLAVDDATMAPNTVSDYLGALSRAYVIEDLPAWTPALRSKTAIRTSPTRHFVDPSIGAAVMRWAPADLLRDFEAFGLQFESLCVRDLRVYAEANDGTLFHYRDKTGLEADAVVVLADGRWAPLEVKLGSRQLDDAAAHLRRLRDRVDTARMGEPSFLAVITAGATAYRRDDGVLVIPLACLRH</sequence>
<dbReference type="Pfam" id="PF13635">
    <property type="entry name" value="DUF4143"/>
    <property type="match status" value="1"/>
</dbReference>
<dbReference type="Pfam" id="PF13173">
    <property type="entry name" value="AAA_14"/>
    <property type="match status" value="1"/>
</dbReference>
<dbReference type="EMBL" id="FNIM01000001">
    <property type="protein sequence ID" value="SDN26807.1"/>
    <property type="molecule type" value="Genomic_DNA"/>
</dbReference>
<dbReference type="Proteomes" id="UP000198541">
    <property type="component" value="Unassembled WGS sequence"/>
</dbReference>
<evidence type="ECO:0000259" key="2">
    <source>
        <dbReference type="Pfam" id="PF13635"/>
    </source>
</evidence>
<evidence type="ECO:0008006" key="5">
    <source>
        <dbReference type="Google" id="ProtNLM"/>
    </source>
</evidence>
<name>A0A1H0A0B1_9ACTO</name>
<feature type="domain" description="DUF4143" evidence="2">
    <location>
        <begin position="199"/>
        <end position="363"/>
    </location>
</feature>
<dbReference type="InterPro" id="IPR041682">
    <property type="entry name" value="AAA_14"/>
</dbReference>
<dbReference type="RefSeq" id="WP_092532773.1">
    <property type="nucleotide sequence ID" value="NZ_FNIM01000001.1"/>
</dbReference>
<dbReference type="AlphaFoldDB" id="A0A1H0A0B1"/>
<dbReference type="InterPro" id="IPR025420">
    <property type="entry name" value="DUF4143"/>
</dbReference>
<gene>
    <name evidence="3" type="ORF">SAMN05216355_101496</name>
</gene>
<dbReference type="PANTHER" id="PTHR43566">
    <property type="entry name" value="CONSERVED PROTEIN"/>
    <property type="match status" value="1"/>
</dbReference>